<organism evidence="3 4">
    <name type="scientific">Haematococcus lacustris</name>
    <name type="common">Green alga</name>
    <name type="synonym">Haematococcus pluvialis</name>
    <dbReference type="NCBI Taxonomy" id="44745"/>
    <lineage>
        <taxon>Eukaryota</taxon>
        <taxon>Viridiplantae</taxon>
        <taxon>Chlorophyta</taxon>
        <taxon>core chlorophytes</taxon>
        <taxon>Chlorophyceae</taxon>
        <taxon>CS clade</taxon>
        <taxon>Chlamydomonadales</taxon>
        <taxon>Haematococcaceae</taxon>
        <taxon>Haematococcus</taxon>
    </lineage>
</organism>
<feature type="signal peptide" evidence="1">
    <location>
        <begin position="1"/>
        <end position="19"/>
    </location>
</feature>
<proteinExistence type="predicted"/>
<gene>
    <name evidence="3" type="ORF">HaLaN_09879</name>
</gene>
<dbReference type="InterPro" id="IPR005069">
    <property type="entry name" value="Nucl-diP-sugar_transferase"/>
</dbReference>
<comment type="caution">
    <text evidence="3">The sequence shown here is derived from an EMBL/GenBank/DDBJ whole genome shotgun (WGS) entry which is preliminary data.</text>
</comment>
<keyword evidence="1" id="KW-0732">Signal</keyword>
<dbReference type="Proteomes" id="UP000485058">
    <property type="component" value="Unassembled WGS sequence"/>
</dbReference>
<dbReference type="EMBL" id="BLLF01000667">
    <property type="protein sequence ID" value="GFH13914.1"/>
    <property type="molecule type" value="Genomic_DNA"/>
</dbReference>
<feature type="chain" id="PRO_5025556550" description="Nucleotide-diphospho-sugar transferase domain-containing protein" evidence="1">
    <location>
        <begin position="20"/>
        <end position="360"/>
    </location>
</feature>
<accession>A0A699Z4S3</accession>
<evidence type="ECO:0000256" key="1">
    <source>
        <dbReference type="SAM" id="SignalP"/>
    </source>
</evidence>
<sequence length="360" mass="40848">MRRPRLPVAFLLVWMGCSAISFTAGCSDYCSRGKVKAMRGDIADPAGLRELINSTAFKSELIFTIMTDDISYAVPVVHMHLNLLKLGFEHFFLLSQSEAGCTNLYSAYEGVMPLPTCVWDSFKPPPKTFNVLELLWHYKHRMLLRLTRLGVNVLYMDSDTMLLDNPYKYLKAPGPFADVRYLGTVETTTGIQASFFYMQNVAPDGPISWMMWDIVEMGLRWQDDNRTLISSWGVQKSEEATTMSFDQNYWDDAFLTSMFGQEVRPCIVNALYGDKMVINNKNTGRAQVDMQLSHYRSYKRQGKEMFTRTLVLHPDGPVRPPAHRSGLTDEPIGFWDVMASFQLVSRGGVHSGCCCVTMIV</sequence>
<feature type="domain" description="Nucleotide-diphospho-sugar transferase" evidence="2">
    <location>
        <begin position="137"/>
        <end position="175"/>
    </location>
</feature>
<evidence type="ECO:0000259" key="2">
    <source>
        <dbReference type="Pfam" id="PF03407"/>
    </source>
</evidence>
<protein>
    <recommendedName>
        <fullName evidence="2">Nucleotide-diphospho-sugar transferase domain-containing protein</fullName>
    </recommendedName>
</protein>
<evidence type="ECO:0000313" key="3">
    <source>
        <dbReference type="EMBL" id="GFH13914.1"/>
    </source>
</evidence>
<evidence type="ECO:0000313" key="4">
    <source>
        <dbReference type="Proteomes" id="UP000485058"/>
    </source>
</evidence>
<feature type="non-terminal residue" evidence="3">
    <location>
        <position position="1"/>
    </location>
</feature>
<dbReference type="PROSITE" id="PS51257">
    <property type="entry name" value="PROKAR_LIPOPROTEIN"/>
    <property type="match status" value="1"/>
</dbReference>
<feature type="non-terminal residue" evidence="3">
    <location>
        <position position="360"/>
    </location>
</feature>
<name>A0A699Z4S3_HAELA</name>
<dbReference type="Pfam" id="PF03407">
    <property type="entry name" value="Nucleotid_trans"/>
    <property type="match status" value="1"/>
</dbReference>
<dbReference type="AlphaFoldDB" id="A0A699Z4S3"/>
<reference evidence="3 4" key="1">
    <citation type="submission" date="2020-02" db="EMBL/GenBank/DDBJ databases">
        <title>Draft genome sequence of Haematococcus lacustris strain NIES-144.</title>
        <authorList>
            <person name="Morimoto D."/>
            <person name="Nakagawa S."/>
            <person name="Yoshida T."/>
            <person name="Sawayama S."/>
        </authorList>
    </citation>
    <scope>NUCLEOTIDE SEQUENCE [LARGE SCALE GENOMIC DNA]</scope>
    <source>
        <strain evidence="3 4">NIES-144</strain>
    </source>
</reference>
<keyword evidence="4" id="KW-1185">Reference proteome</keyword>